<proteinExistence type="predicted"/>
<accession>A0A367JPG9</accession>
<dbReference type="EMBL" id="PJQL01000916">
    <property type="protein sequence ID" value="RCH91818.1"/>
    <property type="molecule type" value="Genomic_DNA"/>
</dbReference>
<sequence length="152" mass="16600">MAKTAWILAMVGFLRPSYLARMDLEKCSVSEDKVLHLCVVAPNETRQGSRITKTIIIHPHPDLLLCPVTAYSAYVSWIASHIRRTMTHVGKPEDAPVPKARALDATLAAQAGILSIVCWISIIMGGRSDANDFGSSTTSERVPLSHSEFSNL</sequence>
<name>A0A367JPG9_RHIAZ</name>
<evidence type="ECO:0000256" key="2">
    <source>
        <dbReference type="SAM" id="SignalP"/>
    </source>
</evidence>
<feature type="signal peptide" evidence="2">
    <location>
        <begin position="1"/>
        <end position="19"/>
    </location>
</feature>
<evidence type="ECO:0008006" key="5">
    <source>
        <dbReference type="Google" id="ProtNLM"/>
    </source>
</evidence>
<gene>
    <name evidence="3" type="ORF">CU097_011724</name>
</gene>
<dbReference type="AlphaFoldDB" id="A0A367JPG9"/>
<dbReference type="OrthoDB" id="2438604at2759"/>
<dbReference type="STRING" id="86630.A0A367JPG9"/>
<organism evidence="3 4">
    <name type="scientific">Rhizopus azygosporus</name>
    <name type="common">Rhizopus microsporus var. azygosporus</name>
    <dbReference type="NCBI Taxonomy" id="86630"/>
    <lineage>
        <taxon>Eukaryota</taxon>
        <taxon>Fungi</taxon>
        <taxon>Fungi incertae sedis</taxon>
        <taxon>Mucoromycota</taxon>
        <taxon>Mucoromycotina</taxon>
        <taxon>Mucoromycetes</taxon>
        <taxon>Mucorales</taxon>
        <taxon>Mucorineae</taxon>
        <taxon>Rhizopodaceae</taxon>
        <taxon>Rhizopus</taxon>
    </lineage>
</organism>
<feature type="chain" id="PRO_5016900206" description="Tyr recombinase domain-containing protein" evidence="2">
    <location>
        <begin position="20"/>
        <end position="152"/>
    </location>
</feature>
<comment type="caution">
    <text evidence="3">The sequence shown here is derived from an EMBL/GenBank/DDBJ whole genome shotgun (WGS) entry which is preliminary data.</text>
</comment>
<dbReference type="Proteomes" id="UP000252139">
    <property type="component" value="Unassembled WGS sequence"/>
</dbReference>
<evidence type="ECO:0000313" key="4">
    <source>
        <dbReference type="Proteomes" id="UP000252139"/>
    </source>
</evidence>
<feature type="region of interest" description="Disordered" evidence="1">
    <location>
        <begin position="132"/>
        <end position="152"/>
    </location>
</feature>
<keyword evidence="2" id="KW-0732">Signal</keyword>
<evidence type="ECO:0000313" key="3">
    <source>
        <dbReference type="EMBL" id="RCH91818.1"/>
    </source>
</evidence>
<keyword evidence="4" id="KW-1185">Reference proteome</keyword>
<evidence type="ECO:0000256" key="1">
    <source>
        <dbReference type="SAM" id="MobiDB-lite"/>
    </source>
</evidence>
<reference evidence="3 4" key="1">
    <citation type="journal article" date="2018" name="G3 (Bethesda)">
        <title>Phylogenetic and Phylogenomic Definition of Rhizopus Species.</title>
        <authorList>
            <person name="Gryganskyi A.P."/>
            <person name="Golan J."/>
            <person name="Dolatabadi S."/>
            <person name="Mondo S."/>
            <person name="Robb S."/>
            <person name="Idnurm A."/>
            <person name="Muszewska A."/>
            <person name="Steczkiewicz K."/>
            <person name="Masonjones S."/>
            <person name="Liao H.L."/>
            <person name="Gajdeczka M.T."/>
            <person name="Anike F."/>
            <person name="Vuek A."/>
            <person name="Anishchenko I.M."/>
            <person name="Voigt K."/>
            <person name="de Hoog G.S."/>
            <person name="Smith M.E."/>
            <person name="Heitman J."/>
            <person name="Vilgalys R."/>
            <person name="Stajich J.E."/>
        </authorList>
    </citation>
    <scope>NUCLEOTIDE SEQUENCE [LARGE SCALE GENOMIC DNA]</scope>
    <source>
        <strain evidence="3 4">CBS 357.93</strain>
    </source>
</reference>
<protein>
    <recommendedName>
        <fullName evidence="5">Tyr recombinase domain-containing protein</fullName>
    </recommendedName>
</protein>